<dbReference type="InterPro" id="IPR022059">
    <property type="entry name" value="DUF3615"/>
</dbReference>
<dbReference type="Pfam" id="PF20235">
    <property type="entry name" value="PIR2-like_helical"/>
    <property type="match status" value="2"/>
</dbReference>
<evidence type="ECO:0000259" key="2">
    <source>
        <dbReference type="Pfam" id="PF12274"/>
    </source>
</evidence>
<dbReference type="Pfam" id="PF12274">
    <property type="entry name" value="DUF3615"/>
    <property type="match status" value="1"/>
</dbReference>
<proteinExistence type="predicted"/>
<evidence type="ECO:0000313" key="4">
    <source>
        <dbReference type="EMBL" id="CAL4982358.1"/>
    </source>
</evidence>
<name>A0ABC9AM62_9POAL</name>
<organism evidence="4 5">
    <name type="scientific">Urochloa decumbens</name>
    <dbReference type="NCBI Taxonomy" id="240449"/>
    <lineage>
        <taxon>Eukaryota</taxon>
        <taxon>Viridiplantae</taxon>
        <taxon>Streptophyta</taxon>
        <taxon>Embryophyta</taxon>
        <taxon>Tracheophyta</taxon>
        <taxon>Spermatophyta</taxon>
        <taxon>Magnoliopsida</taxon>
        <taxon>Liliopsida</taxon>
        <taxon>Poales</taxon>
        <taxon>Poaceae</taxon>
        <taxon>PACMAD clade</taxon>
        <taxon>Panicoideae</taxon>
        <taxon>Panicodae</taxon>
        <taxon>Paniceae</taxon>
        <taxon>Melinidinae</taxon>
        <taxon>Urochloa</taxon>
    </lineage>
</organism>
<keyword evidence="5" id="KW-1185">Reference proteome</keyword>
<dbReference type="PANTHER" id="PTHR33120:SF5">
    <property type="entry name" value="PIR2-LIKE HELICAL DOMAIN-CONTAINING PROTEIN"/>
    <property type="match status" value="1"/>
</dbReference>
<sequence length="663" mass="74086">MGDGSPRRVARPQRRYMPSRKEHADASSRLLSKIDSLYAEARDRLAARCGPATLSRFLDAGVCIGLIDPVSNIMANTICASDHWPDHGGGKAPGAVVDENLAEMGRRSLRGLIAFLIYFFPYLAEWEAVRYLLLADADLLAAARLIVADRGMMAVFSLNSPASAPAFEAALTLAAQVAKHPQPKYLLHVWRSLSSRLHQAISLLSLQSLEALKAMVDDPVVPNLAMSWDLAATRPVYNNSIANMPYQHTRSLQMVLLDTIHGFYLRALGMLPRGELRSQLHRSLLRAGYCYGPMDPVSNIINNTIWYHANFPAAETPVLDVIGPNSLTRLESRSFYGLVSFVQTCYHDLSDHEAVQFLIAALCHLSDHKLMTLEAEHENRHHCSNCNNLIRCNGSTYDDVIRKVVQESRCSNLQEAYVAAATAAWHPNPEEQAKFLTSWKVHPVMDQLTSEDVHRWSYFLSPEQPPTPERICESSYPVKAGKMRSEAQQRRISRKVKAALNKHLLQDGKPTYDLHIISCANENVCGPEYCDDIADSLSFAPYKYCYSHVNFLATPKGSLSSASNPILFFAEFDNEKEDSAPLLCCPVDKPTPFAEHVRCLYCEATGARVVHPTSKEFHGGGSEFEKVIRGEHSLTNARLICKNDYVVQRMCTVEEDFMYVDVK</sequence>
<feature type="region of interest" description="Disordered" evidence="1">
    <location>
        <begin position="1"/>
        <end position="24"/>
    </location>
</feature>
<accession>A0ABC9AM62</accession>
<feature type="domain" description="DUF3615" evidence="2">
    <location>
        <begin position="496"/>
        <end position="612"/>
    </location>
</feature>
<evidence type="ECO:0000259" key="3">
    <source>
        <dbReference type="Pfam" id="PF20235"/>
    </source>
</evidence>
<dbReference type="PANTHER" id="PTHR33120">
    <property type="entry name" value="EXPRESSED PROTEIN-RELATED"/>
    <property type="match status" value="1"/>
</dbReference>
<protein>
    <submittedName>
        <fullName evidence="4">Uncharacterized protein</fullName>
    </submittedName>
</protein>
<dbReference type="EMBL" id="OZ075131">
    <property type="protein sequence ID" value="CAL4982358.1"/>
    <property type="molecule type" value="Genomic_DNA"/>
</dbReference>
<evidence type="ECO:0000256" key="1">
    <source>
        <dbReference type="SAM" id="MobiDB-lite"/>
    </source>
</evidence>
<feature type="domain" description="PIR2-like helical" evidence="3">
    <location>
        <begin position="258"/>
        <end position="367"/>
    </location>
</feature>
<dbReference type="InterPro" id="IPR046527">
    <property type="entry name" value="PIR2-like_helical"/>
</dbReference>
<evidence type="ECO:0000313" key="5">
    <source>
        <dbReference type="Proteomes" id="UP001497457"/>
    </source>
</evidence>
<gene>
    <name evidence="4" type="ORF">URODEC1_LOCUS56577</name>
</gene>
<dbReference type="AlphaFoldDB" id="A0ABC9AM62"/>
<reference evidence="4" key="1">
    <citation type="submission" date="2024-10" db="EMBL/GenBank/DDBJ databases">
        <authorList>
            <person name="Ryan C."/>
        </authorList>
    </citation>
    <scope>NUCLEOTIDE SEQUENCE [LARGE SCALE GENOMIC DNA]</scope>
</reference>
<feature type="domain" description="PIR2-like helical" evidence="3">
    <location>
        <begin position="32"/>
        <end position="146"/>
    </location>
</feature>
<feature type="compositionally biased region" description="Basic residues" evidence="1">
    <location>
        <begin position="8"/>
        <end position="18"/>
    </location>
</feature>
<dbReference type="Proteomes" id="UP001497457">
    <property type="component" value="Chromosome 21rd"/>
</dbReference>